<dbReference type="PANTHER" id="PTHR19328">
    <property type="entry name" value="HEDGEHOG-INTERACTING PROTEIN"/>
    <property type="match status" value="1"/>
</dbReference>
<dbReference type="PANTHER" id="PTHR19328:SF75">
    <property type="entry name" value="ALDOSE SUGAR DEHYDROGENASE YLII"/>
    <property type="match status" value="1"/>
</dbReference>
<dbReference type="SUPFAM" id="SSF50952">
    <property type="entry name" value="Soluble quinoprotein glucose dehydrogenase"/>
    <property type="match status" value="1"/>
</dbReference>
<dbReference type="Gene3D" id="2.120.10.30">
    <property type="entry name" value="TolB, C-terminal domain"/>
    <property type="match status" value="1"/>
</dbReference>
<evidence type="ECO:0000256" key="1">
    <source>
        <dbReference type="SAM" id="SignalP"/>
    </source>
</evidence>
<name>A0A2A5CDX6_9GAMM</name>
<dbReference type="InterPro" id="IPR011041">
    <property type="entry name" value="Quinoprot_gluc/sorb_DH_b-prop"/>
</dbReference>
<gene>
    <name evidence="3" type="ORF">COA71_05555</name>
</gene>
<dbReference type="EMBL" id="NVWI01000003">
    <property type="protein sequence ID" value="PCJ42059.1"/>
    <property type="molecule type" value="Genomic_DNA"/>
</dbReference>
<organism evidence="3 4">
    <name type="scientific">SAR86 cluster bacterium</name>
    <dbReference type="NCBI Taxonomy" id="2030880"/>
    <lineage>
        <taxon>Bacteria</taxon>
        <taxon>Pseudomonadati</taxon>
        <taxon>Pseudomonadota</taxon>
        <taxon>Gammaproteobacteria</taxon>
        <taxon>SAR86 cluster</taxon>
    </lineage>
</organism>
<reference evidence="4" key="1">
    <citation type="submission" date="2017-08" db="EMBL/GenBank/DDBJ databases">
        <title>A dynamic microbial community with high functional redundancy inhabits the cold, oxic subseafloor aquifer.</title>
        <authorList>
            <person name="Tully B.J."/>
            <person name="Wheat C.G."/>
            <person name="Glazer B.T."/>
            <person name="Huber J.A."/>
        </authorList>
    </citation>
    <scope>NUCLEOTIDE SEQUENCE [LARGE SCALE GENOMIC DNA]</scope>
</reference>
<dbReference type="AlphaFoldDB" id="A0A2A5CDX6"/>
<feature type="chain" id="PRO_5013082564" description="Glucose/Sorbosone dehydrogenase domain-containing protein" evidence="1">
    <location>
        <begin position="21"/>
        <end position="466"/>
    </location>
</feature>
<protein>
    <recommendedName>
        <fullName evidence="2">Glucose/Sorbosone dehydrogenase domain-containing protein</fullName>
    </recommendedName>
</protein>
<evidence type="ECO:0000313" key="4">
    <source>
        <dbReference type="Proteomes" id="UP000228987"/>
    </source>
</evidence>
<evidence type="ECO:0000259" key="2">
    <source>
        <dbReference type="Pfam" id="PF07995"/>
    </source>
</evidence>
<sequence length="466" mass="50766">MLRNSLVLLASTFFATALQAQLSNNPFLTPIEAEEGIIEVNVVEFASLPEIDGVAARMMELVDEPGTGRIFVNDMTGPIYSVSYDGRTVIEYINIDDWGVEVWASEFREGGMQNFAFHPQFGLRGTPGYGKFYTWTDSSNTQPMPDYIPSDTLDDHDLLLHEWTAANPMNATYDGGMPREILRLQQPYINHNGGQIGFNPLATSGDADYGLLYVSVGDGGAGGDPLSMAQDLNSIFGKMLRIDPLGNNSPNGAYGIPASNPFVNDGDNNTLGEIYAYGIRNAQHFTWDSANGNMFIADIGQNIVEKISLISLGANLGWSTWEASYTFSDGTIDMTNPRSETGVTYPIAEWDHTDPVLQARGAASGLLVYRGETISQLQGKVLFAELMSGEIFYVDADNLPNGGQDSIRRVLLNNGSGAKTMLQLIQNANQEQGKDAASRADTRIDTANNQVFILNKGDSIIRRLAP</sequence>
<keyword evidence="1" id="KW-0732">Signal</keyword>
<proteinExistence type="predicted"/>
<feature type="domain" description="Glucose/Sorbosone dehydrogenase" evidence="2">
    <location>
        <begin position="179"/>
        <end position="397"/>
    </location>
</feature>
<comment type="caution">
    <text evidence="3">The sequence shown here is derived from an EMBL/GenBank/DDBJ whole genome shotgun (WGS) entry which is preliminary data.</text>
</comment>
<dbReference type="Proteomes" id="UP000228987">
    <property type="component" value="Unassembled WGS sequence"/>
</dbReference>
<evidence type="ECO:0000313" key="3">
    <source>
        <dbReference type="EMBL" id="PCJ42059.1"/>
    </source>
</evidence>
<dbReference type="InterPro" id="IPR011042">
    <property type="entry name" value="6-blade_b-propeller_TolB-like"/>
</dbReference>
<dbReference type="InterPro" id="IPR012938">
    <property type="entry name" value="Glc/Sorbosone_DH"/>
</dbReference>
<dbReference type="Pfam" id="PF07995">
    <property type="entry name" value="GSDH"/>
    <property type="match status" value="1"/>
</dbReference>
<feature type="signal peptide" evidence="1">
    <location>
        <begin position="1"/>
        <end position="20"/>
    </location>
</feature>
<accession>A0A2A5CDX6</accession>